<evidence type="ECO:0008006" key="7">
    <source>
        <dbReference type="Google" id="ProtNLM"/>
    </source>
</evidence>
<dbReference type="Proteomes" id="UP000248326">
    <property type="component" value="Unassembled WGS sequence"/>
</dbReference>
<comment type="caution">
    <text evidence="5">The sequence shown here is derived from an EMBL/GenBank/DDBJ whole genome shotgun (WGS) entry which is preliminary data.</text>
</comment>
<evidence type="ECO:0000256" key="1">
    <source>
        <dbReference type="SAM" id="Coils"/>
    </source>
</evidence>
<dbReference type="RefSeq" id="WP_110887791.1">
    <property type="nucleotide sequence ID" value="NZ_QJSX01000013.1"/>
</dbReference>
<keyword evidence="6" id="KW-1185">Reference proteome</keyword>
<dbReference type="OrthoDB" id="3201900at2"/>
<feature type="coiled-coil region" evidence="1">
    <location>
        <begin position="955"/>
        <end position="982"/>
    </location>
</feature>
<organism evidence="5 6">
    <name type="scientific">Deinococcus yavapaiensis KR-236</name>
    <dbReference type="NCBI Taxonomy" id="694435"/>
    <lineage>
        <taxon>Bacteria</taxon>
        <taxon>Thermotogati</taxon>
        <taxon>Deinococcota</taxon>
        <taxon>Deinococci</taxon>
        <taxon>Deinococcales</taxon>
        <taxon>Deinococcaceae</taxon>
        <taxon>Deinococcus</taxon>
    </lineage>
</organism>
<protein>
    <recommendedName>
        <fullName evidence="7">BREX system P-loop protein BrxC</fullName>
    </recommendedName>
</protein>
<dbReference type="InterPro" id="IPR058036">
    <property type="entry name" value="BREX_BrxC_4th"/>
</dbReference>
<dbReference type="EMBL" id="QJSX01000013">
    <property type="protein sequence ID" value="PYE52022.1"/>
    <property type="molecule type" value="Genomic_DNA"/>
</dbReference>
<sequence length="1192" mass="132296">MTIIGTTIGELFKKDIHRDINGVIKVGQLDDAHVQQELEEYIVTSELAGHFDTLFNHYAASFRNPTDKIGIWISGFFGSGKSHFLKIVSYLLANRVVADRPAVEYFTGKFADPMVHSAVARVAAAGPTTDVILFNIDSVADANSKADKEAIVRVFQKVFDNHLGYLGSVPGIANLERQLDARGELAAFKTAFEEATLTSWHSGREAFDFYRDEAIGAIVSVCRLSEESARRLVDSTIDGATTLSVQDFARRVNAYIDAKGSSQRVVFMIDEVGQYIGENSDLMLNLQTVAEDLGTICAGRAWVFVTSQEAIDQITKQDRMRAQDFSKIQGRFTPRARVNLSSTNTDEVIKLRLLDKRDDLKADLAALYADKDVALRNLIRFTEDAADMPGYRSEASFVAAYPFVPYQFTLLQRSFTAIRSMGSSGKHLASGERSMLDAFQLAAMSVAKHELGALVPFHAFYGAVAGFLDNDVKTVIGQARGNAALEAHDVDLLQTLFLVKYVKELRTNLENLTTLSLTHVDQNRLELRRRVEGSLARLEKQTLVARSGDEYSFLTNEEQDVGREIKTVDVEPGELTDELQKLVFEEVYAEKRVRLDARHQYGVYRKLDDRMYGLQSGELGVHVLTPDADRYAELSDDGAAMLFTGGGTELLVRLPNDDTLGRELRALVQTTKYVLRKNTSTLSPTLRRIIDDRREENREREKRVLDLLRGLIAGSALFANAARVEVKASDPREVVNAGLRKLVENAFNKLGYVKSPFDSLAQVQSALTRLDDSQTLDQDTPNHLAHSELRTFLRNEGLAHRKVTVRNLVDRFTRRPFGWTDLDVLGVLAETLARGEVELRHANAPANLADKNLAANLSAVRKQDEYTLRLAEVVDPAQLRVARDVAKDLLDSAVVPIEAAPLRDKVLEAAAKHTATLKKYLERAATGPYPFKDAMTTAVVSLQGLVDARSPAEFVAKTAKLKDDLEDAMATLEDAGKFFERNIATFDAFVRDLDKLSGDLPHVTDAALLANVDRARAILQEKNPSQALYQNSKILAPVLEHVAELLAERKKAALSAWQAETTHLTEIARDLPQDRRAPITKPLLALKSEIEKATSIDAVLARQGWIAERARGVEGALIDAYNTWLQEQAGPKDTKRDEVESDIKPKTIRKVRVAHLAKKPLLETAEDVEAYLAALRAELLTAINSGDHIRLE</sequence>
<evidence type="ECO:0000313" key="6">
    <source>
        <dbReference type="Proteomes" id="UP000248326"/>
    </source>
</evidence>
<evidence type="ECO:0000259" key="2">
    <source>
        <dbReference type="Pfam" id="PF25791"/>
    </source>
</evidence>
<dbReference type="InterPro" id="IPR058037">
    <property type="entry name" value="BREX_BrxC_helical"/>
</dbReference>
<evidence type="ECO:0000313" key="5">
    <source>
        <dbReference type="EMBL" id="PYE52022.1"/>
    </source>
</evidence>
<reference evidence="5 6" key="1">
    <citation type="submission" date="2018-06" db="EMBL/GenBank/DDBJ databases">
        <title>Genomic Encyclopedia of Type Strains, Phase IV (KMG-IV): sequencing the most valuable type-strain genomes for metagenomic binning, comparative biology and taxonomic classification.</title>
        <authorList>
            <person name="Goeker M."/>
        </authorList>
    </citation>
    <scope>NUCLEOTIDE SEQUENCE [LARGE SCALE GENOMIC DNA]</scope>
    <source>
        <strain evidence="5 6">DSM 18048</strain>
    </source>
</reference>
<accession>A0A318S8Q6</accession>
<gene>
    <name evidence="5" type="ORF">DES52_11368</name>
</gene>
<dbReference type="Pfam" id="PF25792">
    <property type="entry name" value="BREX_BrxC_helical"/>
    <property type="match status" value="1"/>
</dbReference>
<keyword evidence="1" id="KW-0175">Coiled coil</keyword>
<dbReference type="InterPro" id="IPR047679">
    <property type="entry name" value="BREX_BrxC"/>
</dbReference>
<dbReference type="Pfam" id="PF25796">
    <property type="entry name" value="BREX_BrxC_4th"/>
    <property type="match status" value="1"/>
</dbReference>
<name>A0A318S8Q6_9DEIO</name>
<evidence type="ECO:0000259" key="3">
    <source>
        <dbReference type="Pfam" id="PF25792"/>
    </source>
</evidence>
<dbReference type="InterPro" id="IPR058038">
    <property type="entry name" value="BREX_BrxC_wHTH"/>
</dbReference>
<evidence type="ECO:0000259" key="4">
    <source>
        <dbReference type="Pfam" id="PF25796"/>
    </source>
</evidence>
<proteinExistence type="predicted"/>
<feature type="domain" description="Probable ATP-binding protein BrxC 4th six-stranded beta-sheet" evidence="4">
    <location>
        <begin position="568"/>
        <end position="742"/>
    </location>
</feature>
<dbReference type="Pfam" id="PF25791">
    <property type="entry name" value="WHD_BREX_BrxC"/>
    <property type="match status" value="1"/>
</dbReference>
<dbReference type="AlphaFoldDB" id="A0A318S8Q6"/>
<feature type="domain" description="Probable ATP-binding protein BrxC alpha-helical" evidence="3">
    <location>
        <begin position="878"/>
        <end position="995"/>
    </location>
</feature>
<dbReference type="NCBIfam" id="NF033441">
    <property type="entry name" value="BREX_BrxC"/>
    <property type="match status" value="1"/>
</dbReference>
<feature type="domain" description="Probable ATP-binding protein BrxC winged helix-turn-helix" evidence="2">
    <location>
        <begin position="749"/>
        <end position="865"/>
    </location>
</feature>